<dbReference type="Pfam" id="PF13531">
    <property type="entry name" value="SBP_bac_11"/>
    <property type="match status" value="1"/>
</dbReference>
<dbReference type="GO" id="GO:0046872">
    <property type="term" value="F:metal ion binding"/>
    <property type="evidence" value="ECO:0007669"/>
    <property type="project" value="UniProtKB-KW"/>
</dbReference>
<dbReference type="RefSeq" id="WP_128228086.1">
    <property type="nucleotide sequence ID" value="NZ_SACR01000002.1"/>
</dbReference>
<protein>
    <submittedName>
        <fullName evidence="4">Molybdate ABC transporter substrate-binding protein</fullName>
    </submittedName>
</protein>
<dbReference type="PANTHER" id="PTHR30632">
    <property type="entry name" value="MOLYBDATE-BINDING PERIPLASMIC PROTEIN"/>
    <property type="match status" value="1"/>
</dbReference>
<evidence type="ECO:0000256" key="1">
    <source>
        <dbReference type="ARBA" id="ARBA00009175"/>
    </source>
</evidence>
<keyword evidence="2" id="KW-0479">Metal-binding</keyword>
<reference evidence="4 5" key="1">
    <citation type="submission" date="2019-01" db="EMBL/GenBank/DDBJ databases">
        <authorList>
            <person name="Chen W.-M."/>
        </authorList>
    </citation>
    <scope>NUCLEOTIDE SEQUENCE [LARGE SCALE GENOMIC DNA]</scope>
    <source>
        <strain evidence="4 5">KYPY4</strain>
    </source>
</reference>
<evidence type="ECO:0000313" key="5">
    <source>
        <dbReference type="Proteomes" id="UP000285575"/>
    </source>
</evidence>
<dbReference type="Gene3D" id="3.40.190.10">
    <property type="entry name" value="Periplasmic binding protein-like II"/>
    <property type="match status" value="2"/>
</dbReference>
<dbReference type="InterPro" id="IPR005950">
    <property type="entry name" value="ModA"/>
</dbReference>
<accession>A0A437RLJ5</accession>
<keyword evidence="3" id="KW-0732">Signal</keyword>
<comment type="caution">
    <text evidence="4">The sequence shown here is derived from an EMBL/GenBank/DDBJ whole genome shotgun (WGS) entry which is preliminary data.</text>
</comment>
<dbReference type="SUPFAM" id="SSF53850">
    <property type="entry name" value="Periplasmic binding protein-like II"/>
    <property type="match status" value="1"/>
</dbReference>
<dbReference type="GO" id="GO:0030973">
    <property type="term" value="F:molybdate ion binding"/>
    <property type="evidence" value="ECO:0007669"/>
    <property type="project" value="TreeGrafter"/>
</dbReference>
<organism evidence="4 5">
    <name type="scientific">Rubrivivax rivuli</name>
    <dbReference type="NCBI Taxonomy" id="1862385"/>
    <lineage>
        <taxon>Bacteria</taxon>
        <taxon>Pseudomonadati</taxon>
        <taxon>Pseudomonadota</taxon>
        <taxon>Betaproteobacteria</taxon>
        <taxon>Burkholderiales</taxon>
        <taxon>Sphaerotilaceae</taxon>
        <taxon>Rubrivivax</taxon>
    </lineage>
</organism>
<evidence type="ECO:0000256" key="2">
    <source>
        <dbReference type="ARBA" id="ARBA00022723"/>
    </source>
</evidence>
<keyword evidence="5" id="KW-1185">Reference proteome</keyword>
<dbReference type="Proteomes" id="UP000285575">
    <property type="component" value="Unassembled WGS sequence"/>
</dbReference>
<dbReference type="InterPro" id="IPR050682">
    <property type="entry name" value="ModA/WtpA"/>
</dbReference>
<dbReference type="EMBL" id="SACR01000002">
    <property type="protein sequence ID" value="RVU47624.1"/>
    <property type="molecule type" value="Genomic_DNA"/>
</dbReference>
<evidence type="ECO:0000256" key="3">
    <source>
        <dbReference type="ARBA" id="ARBA00022729"/>
    </source>
</evidence>
<dbReference type="NCBIfam" id="TIGR01256">
    <property type="entry name" value="modA"/>
    <property type="match status" value="1"/>
</dbReference>
<gene>
    <name evidence="4" type="primary">modA</name>
    <name evidence="4" type="ORF">EOE66_07800</name>
</gene>
<proteinExistence type="inferred from homology"/>
<sequence length="258" mass="27081">MVHPRSLVTLGRRWLQLFAGLALLLALPLHAQTLSIGVDTPLAAVLADAAPAFTATRPGVKIVLKAAPAAQLLDELARGAPLDLLVGIERETAALGEQRRLLRPEARAAFASNRLVLVVPAGVATVQRLSDLALPAVQRVGLGRSSSLPLGRHGREALNAQRLWPAVQRKVMQADDSAALLALVKEGAVDAAFVYETDALAAGAALRVVQVLPTPEPLRHGAHLSTASRQAELAAAFAAWLRSDAARALLQARGFGPP</sequence>
<evidence type="ECO:0000313" key="4">
    <source>
        <dbReference type="EMBL" id="RVU47624.1"/>
    </source>
</evidence>
<name>A0A437RLJ5_9BURK</name>
<dbReference type="PANTHER" id="PTHR30632:SF0">
    <property type="entry name" value="SULFATE-BINDING PROTEIN"/>
    <property type="match status" value="1"/>
</dbReference>
<dbReference type="AlphaFoldDB" id="A0A437RLJ5"/>
<dbReference type="OrthoDB" id="9785015at2"/>
<comment type="similarity">
    <text evidence="1">Belongs to the bacterial solute-binding protein ModA family.</text>
</comment>
<dbReference type="GO" id="GO:0015689">
    <property type="term" value="P:molybdate ion transport"/>
    <property type="evidence" value="ECO:0007669"/>
    <property type="project" value="InterPro"/>
</dbReference>